<dbReference type="AlphaFoldDB" id="A0A0F4YTT8"/>
<dbReference type="GeneID" id="25317259"/>
<evidence type="ECO:0000313" key="3">
    <source>
        <dbReference type="Proteomes" id="UP000053958"/>
    </source>
</evidence>
<reference evidence="2 3" key="1">
    <citation type="submission" date="2015-04" db="EMBL/GenBank/DDBJ databases">
        <authorList>
            <person name="Heijne W.H."/>
            <person name="Fedorova N.D."/>
            <person name="Nierman W.C."/>
            <person name="Vollebregt A.W."/>
            <person name="Zhao Z."/>
            <person name="Wu L."/>
            <person name="Kumar M."/>
            <person name="Stam H."/>
            <person name="van den Berg M.A."/>
            <person name="Pel H.J."/>
        </authorList>
    </citation>
    <scope>NUCLEOTIDE SEQUENCE [LARGE SCALE GENOMIC DNA]</scope>
    <source>
        <strain evidence="2 3">CBS 393.64</strain>
    </source>
</reference>
<evidence type="ECO:0000256" key="1">
    <source>
        <dbReference type="SAM" id="MobiDB-lite"/>
    </source>
</evidence>
<gene>
    <name evidence="2" type="ORF">T310_4912</name>
</gene>
<sequence length="379" mass="40550">MSPPFLGFPYDPPNAASPVELPPNCSNTFTAANASGTYDIGNSFVNGPYGWDTVEDMSWTVTVAQTGGVVQSYSWLGLPPATLGIYSDRHRCQPAPSNLTAGSLPRVCRDILNAITAKNAVPDACAKFVGLERTWYDGVYSNISFTTTGMEDVNIYLGSAKLISDCTTGITGPNSTAAETCQFNTSTVAPSFAVPNSKLYLITQYESQQLPNTSILDTTYDEATTLVYPILTTLFPPANDSDRADSVDQAEAFFTCARPVNITAGSRVPPALPPPTPLPSIAKPLSTGAKAGIGVGLWPGLSFQDVRNGRQKLCKWRDRKKSRVNQANNAETKAPMLDGQTRSELSGSGRRPELDGTGYSELEASGISELEGSYPHNLR</sequence>
<keyword evidence="3" id="KW-1185">Reference proteome</keyword>
<name>A0A0F4YTT8_RASE3</name>
<feature type="region of interest" description="Disordered" evidence="1">
    <location>
        <begin position="317"/>
        <end position="379"/>
    </location>
</feature>
<organism evidence="2 3">
    <name type="scientific">Rasamsonia emersonii (strain ATCC 16479 / CBS 393.64 / IMI 116815)</name>
    <dbReference type="NCBI Taxonomy" id="1408163"/>
    <lineage>
        <taxon>Eukaryota</taxon>
        <taxon>Fungi</taxon>
        <taxon>Dikarya</taxon>
        <taxon>Ascomycota</taxon>
        <taxon>Pezizomycotina</taxon>
        <taxon>Eurotiomycetes</taxon>
        <taxon>Eurotiomycetidae</taxon>
        <taxon>Eurotiales</taxon>
        <taxon>Trichocomaceae</taxon>
        <taxon>Rasamsonia</taxon>
    </lineage>
</organism>
<comment type="caution">
    <text evidence="2">The sequence shown here is derived from an EMBL/GenBank/DDBJ whole genome shotgun (WGS) entry which is preliminary data.</text>
</comment>
<dbReference type="RefSeq" id="XP_013327665.1">
    <property type="nucleotide sequence ID" value="XM_013472211.1"/>
</dbReference>
<dbReference type="EMBL" id="LASV01000208">
    <property type="protein sequence ID" value="KKA21053.1"/>
    <property type="molecule type" value="Genomic_DNA"/>
</dbReference>
<proteinExistence type="predicted"/>
<dbReference type="Proteomes" id="UP000053958">
    <property type="component" value="Unassembled WGS sequence"/>
</dbReference>
<dbReference type="OrthoDB" id="3649267at2759"/>
<protein>
    <submittedName>
        <fullName evidence="2">Uncharacterized protein</fullName>
    </submittedName>
</protein>
<accession>A0A0F4YTT8</accession>
<evidence type="ECO:0000313" key="2">
    <source>
        <dbReference type="EMBL" id="KKA21053.1"/>
    </source>
</evidence>
<dbReference type="STRING" id="1408163.A0A0F4YTT8"/>